<dbReference type="AlphaFoldDB" id="A0A5B7IAT6"/>
<sequence>MTLQSSQHEADQQDKMASLLQLQRHPIIALKTSVEFVHHYLSKHRDHILNERAKELAKKQVTGCYGVPYCV</sequence>
<comment type="caution">
    <text evidence="1">The sequence shown here is derived from an EMBL/GenBank/DDBJ whole genome shotgun (WGS) entry which is preliminary data.</text>
</comment>
<keyword evidence="2" id="KW-1185">Reference proteome</keyword>
<proteinExistence type="predicted"/>
<dbReference type="Proteomes" id="UP000324222">
    <property type="component" value="Unassembled WGS sequence"/>
</dbReference>
<dbReference type="EMBL" id="VSRR010055312">
    <property type="protein sequence ID" value="MPC80892.1"/>
    <property type="molecule type" value="Genomic_DNA"/>
</dbReference>
<organism evidence="1 2">
    <name type="scientific">Portunus trituberculatus</name>
    <name type="common">Swimming crab</name>
    <name type="synonym">Neptunus trituberculatus</name>
    <dbReference type="NCBI Taxonomy" id="210409"/>
    <lineage>
        <taxon>Eukaryota</taxon>
        <taxon>Metazoa</taxon>
        <taxon>Ecdysozoa</taxon>
        <taxon>Arthropoda</taxon>
        <taxon>Crustacea</taxon>
        <taxon>Multicrustacea</taxon>
        <taxon>Malacostraca</taxon>
        <taxon>Eumalacostraca</taxon>
        <taxon>Eucarida</taxon>
        <taxon>Decapoda</taxon>
        <taxon>Pleocyemata</taxon>
        <taxon>Brachyura</taxon>
        <taxon>Eubrachyura</taxon>
        <taxon>Portunoidea</taxon>
        <taxon>Portunidae</taxon>
        <taxon>Portuninae</taxon>
        <taxon>Portunus</taxon>
    </lineage>
</organism>
<evidence type="ECO:0000313" key="2">
    <source>
        <dbReference type="Proteomes" id="UP000324222"/>
    </source>
</evidence>
<accession>A0A5B7IAT6</accession>
<gene>
    <name evidence="1" type="ORF">E2C01_075489</name>
</gene>
<evidence type="ECO:0000313" key="1">
    <source>
        <dbReference type="EMBL" id="MPC80892.1"/>
    </source>
</evidence>
<name>A0A5B7IAT6_PORTR</name>
<reference evidence="1 2" key="1">
    <citation type="submission" date="2019-05" db="EMBL/GenBank/DDBJ databases">
        <title>Another draft genome of Portunus trituberculatus and its Hox gene families provides insights of decapod evolution.</title>
        <authorList>
            <person name="Jeong J.-H."/>
            <person name="Song I."/>
            <person name="Kim S."/>
            <person name="Choi T."/>
            <person name="Kim D."/>
            <person name="Ryu S."/>
            <person name="Kim W."/>
        </authorList>
    </citation>
    <scope>NUCLEOTIDE SEQUENCE [LARGE SCALE GENOMIC DNA]</scope>
    <source>
        <tissue evidence="1">Muscle</tissue>
    </source>
</reference>
<protein>
    <submittedName>
        <fullName evidence="1">Uncharacterized protein</fullName>
    </submittedName>
</protein>